<protein>
    <submittedName>
        <fullName evidence="1">Uncharacterized protein</fullName>
    </submittedName>
</protein>
<dbReference type="AlphaFoldDB" id="A0A1B6PB29"/>
<reference evidence="1 2" key="1">
    <citation type="journal article" date="2009" name="Nature">
        <title>The Sorghum bicolor genome and the diversification of grasses.</title>
        <authorList>
            <person name="Paterson A.H."/>
            <person name="Bowers J.E."/>
            <person name="Bruggmann R."/>
            <person name="Dubchak I."/>
            <person name="Grimwood J."/>
            <person name="Gundlach H."/>
            <person name="Haberer G."/>
            <person name="Hellsten U."/>
            <person name="Mitros T."/>
            <person name="Poliakov A."/>
            <person name="Schmutz J."/>
            <person name="Spannagl M."/>
            <person name="Tang H."/>
            <person name="Wang X."/>
            <person name="Wicker T."/>
            <person name="Bharti A.K."/>
            <person name="Chapman J."/>
            <person name="Feltus F.A."/>
            <person name="Gowik U."/>
            <person name="Grigoriev I.V."/>
            <person name="Lyons E."/>
            <person name="Maher C.A."/>
            <person name="Martis M."/>
            <person name="Narechania A."/>
            <person name="Otillar R.P."/>
            <person name="Penning B.W."/>
            <person name="Salamov A.A."/>
            <person name="Wang Y."/>
            <person name="Zhang L."/>
            <person name="Carpita N.C."/>
            <person name="Freeling M."/>
            <person name="Gingle A.R."/>
            <person name="Hash C.T."/>
            <person name="Keller B."/>
            <person name="Klein P."/>
            <person name="Kresovich S."/>
            <person name="McCann M.C."/>
            <person name="Ming R."/>
            <person name="Peterson D.G."/>
            <person name="Mehboob-ur-Rahman"/>
            <person name="Ware D."/>
            <person name="Westhoff P."/>
            <person name="Mayer K.F."/>
            <person name="Messing J."/>
            <person name="Rokhsar D.S."/>
        </authorList>
    </citation>
    <scope>NUCLEOTIDE SEQUENCE [LARGE SCALE GENOMIC DNA]</scope>
    <source>
        <strain evidence="2">cv. BTx623</strain>
    </source>
</reference>
<dbReference type="EMBL" id="CM000767">
    <property type="protein sequence ID" value="OQU78638.1"/>
    <property type="molecule type" value="Genomic_DNA"/>
</dbReference>
<accession>A0A1B6PB29</accession>
<organism evidence="1 2">
    <name type="scientific">Sorghum bicolor</name>
    <name type="common">Sorghum</name>
    <name type="synonym">Sorghum vulgare</name>
    <dbReference type="NCBI Taxonomy" id="4558"/>
    <lineage>
        <taxon>Eukaryota</taxon>
        <taxon>Viridiplantae</taxon>
        <taxon>Streptophyta</taxon>
        <taxon>Embryophyta</taxon>
        <taxon>Tracheophyta</taxon>
        <taxon>Spermatophyta</taxon>
        <taxon>Magnoliopsida</taxon>
        <taxon>Liliopsida</taxon>
        <taxon>Poales</taxon>
        <taxon>Poaceae</taxon>
        <taxon>PACMAD clade</taxon>
        <taxon>Panicoideae</taxon>
        <taxon>Andropogonodae</taxon>
        <taxon>Andropogoneae</taxon>
        <taxon>Sorghinae</taxon>
        <taxon>Sorghum</taxon>
    </lineage>
</organism>
<dbReference type="InParanoid" id="A0A1B6PB29"/>
<reference evidence="1" key="2">
    <citation type="submission" date="2017-02" db="EMBL/GenBank/DDBJ databases">
        <title>WGS assembly of Sorghum bicolor.</title>
        <authorList>
            <person name="Paterson A."/>
            <person name="Mullet J."/>
            <person name="Bowers J."/>
            <person name="Bruggmann R."/>
            <person name="Dubchak I."/>
            <person name="Grimwood J."/>
            <person name="Gundlach H."/>
            <person name="Haberer G."/>
            <person name="Hellsten U."/>
            <person name="Mitros T."/>
            <person name="Poliakov A."/>
            <person name="Schmutz J."/>
            <person name="Spannagl M."/>
            <person name="Tang H."/>
            <person name="Wang X."/>
            <person name="Wicker T."/>
            <person name="Bharti A."/>
            <person name="Chapman J."/>
            <person name="Feltus F."/>
            <person name="Gowik U."/>
            <person name="Grigoriev I."/>
            <person name="Lyons E."/>
            <person name="Maher C."/>
            <person name="Martis M."/>
            <person name="Narechania A."/>
            <person name="Otillar R."/>
            <person name="Penning B."/>
            <person name="Salamov A."/>
            <person name="Wang Y."/>
            <person name="Zhang L."/>
            <person name="Carpita N."/>
            <person name="Freeling M."/>
            <person name="Gingle A."/>
            <person name="Hash C."/>
            <person name="Keller B."/>
            <person name="Klein P."/>
            <person name="Kresovich S."/>
            <person name="Mccann M."/>
            <person name="Ming R."/>
            <person name="Peterson D."/>
            <person name="Rahman M."/>
            <person name="Ware D."/>
            <person name="Westhoff P."/>
            <person name="Mayer K."/>
            <person name="Messing J."/>
            <person name="Sims D."/>
            <person name="Jenkins J."/>
            <person name="Shu S."/>
            <person name="Rokhsar D."/>
        </authorList>
    </citation>
    <scope>NUCLEOTIDE SEQUENCE</scope>
</reference>
<reference evidence="2" key="3">
    <citation type="journal article" date="2018" name="Plant J.">
        <title>The Sorghum bicolor reference genome: improved assembly, gene annotations, a transcriptome atlas, and signatures of genome organization.</title>
        <authorList>
            <person name="McCormick R.F."/>
            <person name="Truong S.K."/>
            <person name="Sreedasyam A."/>
            <person name="Jenkins J."/>
            <person name="Shu S."/>
            <person name="Sims D."/>
            <person name="Kennedy M."/>
            <person name="Amirebrahimi M."/>
            <person name="Weers B.D."/>
            <person name="McKinley B."/>
            <person name="Mattison A."/>
            <person name="Morishige D.T."/>
            <person name="Grimwood J."/>
            <person name="Schmutz J."/>
            <person name="Mullet J.E."/>
        </authorList>
    </citation>
    <scope>NUCLEOTIDE SEQUENCE [LARGE SCALE GENOMIC DNA]</scope>
    <source>
        <strain evidence="2">cv. BTx623</strain>
    </source>
</reference>
<sequence length="109" mass="11986">MARAPPTMVACPARTVPPDDGVTGSVWIFPPVRFPVLHFCYMHLSPSLSFSLSILLATDRQICEVVKQLAKEATTVVEHSARPHFLRVSFSTRPHYYSQIQTGSGCGGQ</sequence>
<evidence type="ECO:0000313" key="1">
    <source>
        <dbReference type="EMBL" id="KXG22848.1"/>
    </source>
</evidence>
<keyword evidence="2" id="KW-1185">Reference proteome</keyword>
<dbReference type="Proteomes" id="UP000000768">
    <property type="component" value="Chromosome 8"/>
</dbReference>
<gene>
    <name evidence="1" type="ORF">SORBI_3008G015900</name>
</gene>
<dbReference type="EMBL" id="CM000767">
    <property type="protein sequence ID" value="KXG22848.1"/>
    <property type="molecule type" value="Genomic_DNA"/>
</dbReference>
<evidence type="ECO:0000313" key="2">
    <source>
        <dbReference type="Proteomes" id="UP000000768"/>
    </source>
</evidence>
<proteinExistence type="predicted"/>
<dbReference type="Gramene" id="KXG22848">
    <property type="protein sequence ID" value="KXG22848"/>
    <property type="gene ID" value="SORBI_3008G015900"/>
</dbReference>
<name>A0A1B6PB29_SORBI</name>
<dbReference type="Gramene" id="OQU78638">
    <property type="protein sequence ID" value="OQU78638"/>
    <property type="gene ID" value="SORBI_3008G015900"/>
</dbReference>